<dbReference type="OrthoDB" id="10373499at2759"/>
<dbReference type="Proteomes" id="UP000268093">
    <property type="component" value="Unassembled WGS sequence"/>
</dbReference>
<accession>A0A433D1U0</accession>
<organism evidence="2 3">
    <name type="scientific">Jimgerdemannia flammicorona</name>
    <dbReference type="NCBI Taxonomy" id="994334"/>
    <lineage>
        <taxon>Eukaryota</taxon>
        <taxon>Fungi</taxon>
        <taxon>Fungi incertae sedis</taxon>
        <taxon>Mucoromycota</taxon>
        <taxon>Mucoromycotina</taxon>
        <taxon>Endogonomycetes</taxon>
        <taxon>Endogonales</taxon>
        <taxon>Endogonaceae</taxon>
        <taxon>Jimgerdemannia</taxon>
    </lineage>
</organism>
<feature type="compositionally biased region" description="Gly residues" evidence="1">
    <location>
        <begin position="12"/>
        <end position="21"/>
    </location>
</feature>
<evidence type="ECO:0000313" key="2">
    <source>
        <dbReference type="EMBL" id="RUP44786.1"/>
    </source>
</evidence>
<name>A0A433D1U0_9FUNG</name>
<evidence type="ECO:0000313" key="3">
    <source>
        <dbReference type="Proteomes" id="UP000268093"/>
    </source>
</evidence>
<evidence type="ECO:0000256" key="1">
    <source>
        <dbReference type="SAM" id="MobiDB-lite"/>
    </source>
</evidence>
<dbReference type="AlphaFoldDB" id="A0A433D1U0"/>
<keyword evidence="3" id="KW-1185">Reference proteome</keyword>
<protein>
    <submittedName>
        <fullName evidence="2">Uncharacterized protein</fullName>
    </submittedName>
</protein>
<gene>
    <name evidence="2" type="ORF">BC936DRAFT_149016</name>
</gene>
<feature type="region of interest" description="Disordered" evidence="1">
    <location>
        <begin position="1"/>
        <end position="24"/>
    </location>
</feature>
<comment type="caution">
    <text evidence="2">The sequence shown here is derived from an EMBL/GenBank/DDBJ whole genome shotgun (WGS) entry which is preliminary data.</text>
</comment>
<reference evidence="2 3" key="1">
    <citation type="journal article" date="2018" name="New Phytol.">
        <title>Phylogenomics of Endogonaceae and evolution of mycorrhizas within Mucoromycota.</title>
        <authorList>
            <person name="Chang Y."/>
            <person name="Desiro A."/>
            <person name="Na H."/>
            <person name="Sandor L."/>
            <person name="Lipzen A."/>
            <person name="Clum A."/>
            <person name="Barry K."/>
            <person name="Grigoriev I.V."/>
            <person name="Martin F.M."/>
            <person name="Stajich J.E."/>
            <person name="Smith M.E."/>
            <person name="Bonito G."/>
            <person name="Spatafora J.W."/>
        </authorList>
    </citation>
    <scope>NUCLEOTIDE SEQUENCE [LARGE SCALE GENOMIC DNA]</scope>
    <source>
        <strain evidence="2 3">GMNB39</strain>
    </source>
</reference>
<sequence>MSKKRKRRWDGMGQGRGGKLGGTYDDVVDASNGKHVGDHYGSARGGDRARFGPVLLLLALLAIWEIGQDGGDATCRGDLTRIDHDEQLHNVVIGRDRARLDDEDILVADRNA</sequence>
<dbReference type="EMBL" id="RBNI01008341">
    <property type="protein sequence ID" value="RUP44786.1"/>
    <property type="molecule type" value="Genomic_DNA"/>
</dbReference>
<proteinExistence type="predicted"/>